<feature type="compositionally biased region" description="Low complexity" evidence="1">
    <location>
        <begin position="108"/>
        <end position="139"/>
    </location>
</feature>
<dbReference type="SUPFAM" id="SSF46565">
    <property type="entry name" value="Chaperone J-domain"/>
    <property type="match status" value="1"/>
</dbReference>
<protein>
    <recommendedName>
        <fullName evidence="2">J domain-containing protein</fullName>
    </recommendedName>
</protein>
<feature type="compositionally biased region" description="Basic residues" evidence="1">
    <location>
        <begin position="363"/>
        <end position="374"/>
    </location>
</feature>
<dbReference type="PRINTS" id="PR00625">
    <property type="entry name" value="JDOMAIN"/>
</dbReference>
<dbReference type="InterPro" id="IPR051964">
    <property type="entry name" value="Chaperone_stress_response"/>
</dbReference>
<dbReference type="AlphaFoldDB" id="A0A899FTT4"/>
<evidence type="ECO:0000313" key="3">
    <source>
        <dbReference type="EMBL" id="QSL65191.1"/>
    </source>
</evidence>
<dbReference type="Proteomes" id="UP000663699">
    <property type="component" value="Chromosome 5"/>
</dbReference>
<dbReference type="Pfam" id="PF00226">
    <property type="entry name" value="DnaJ"/>
    <property type="match status" value="1"/>
</dbReference>
<name>A0A899FTT4_9ASCO</name>
<dbReference type="PROSITE" id="PS00636">
    <property type="entry name" value="DNAJ_1"/>
    <property type="match status" value="1"/>
</dbReference>
<evidence type="ECO:0000259" key="2">
    <source>
        <dbReference type="PROSITE" id="PS50076"/>
    </source>
</evidence>
<dbReference type="EMBL" id="CP054536">
    <property type="protein sequence ID" value="QSL65191.1"/>
    <property type="molecule type" value="Genomic_DNA"/>
</dbReference>
<dbReference type="PANTHER" id="PTHR44029:SF1">
    <property type="entry name" value="DNAJ HOMOLOG SUBFAMILY C MEMBER 21"/>
    <property type="match status" value="1"/>
</dbReference>
<feature type="compositionally biased region" description="Basic and acidic residues" evidence="1">
    <location>
        <begin position="397"/>
        <end position="420"/>
    </location>
</feature>
<dbReference type="InterPro" id="IPR036869">
    <property type="entry name" value="J_dom_sf"/>
</dbReference>
<accession>A0A899FTT4</accession>
<sequence>MVKPELDGSINYYECLQVLPTASADDIRQQYRKLALLYHPDRNPGNEAEFKRKFQSLNMAYEVLSDAEKKKSYDRARLIVLSSKNTKNKRGSTCGMKSSPFPSSFTSFVPKTPVHSRSPGSPHSSKSSPSSKSKYTSQSKRSEDIYAGYENWFSKSTSAYSFFYERNSPKFDPRKPSYTSPFGSPVQKKKDEEKAFAKAKDDARKAAASKYAEARMQSEKENLKDIFKKNTQTSDEKASSKHTFFDIKSKVEYKNGACLQSRGDNTLNHHNVFTEKKTPYEKTTELFSFSFSKKKESENSQSAEKPVVFEKFSSTELNESCFSFSSIPTDLKFGTQTTCVNDFFQSDDSKETLFNSPKNTLKQNKKRNTTRSLRHLSSQISKGFNPVFSTEIPDDWSSNKETFEKNNSTKENKEDLDSKNRNSNLSDNNLEKNPILSSSKISFTIKKPSFLKTENPLAFDSSSKEIKKDVLLGDTCEISKNVTATLLDRYNEKYDKKTENKFKHVPRKSVEINSTDSSLLSERVKKELESYRNFKISYEAEKANKNINKLSINESHVLEQFQDLTLSALKSSENNQKSASVEASKSSSSTEFSQFQVNTEKHLQDLRNTNDDSNIPTNMKKKCKTLNIPDFPDPVIPLLSPSIPNCFTISSFSTYLKEMTKYQQIWLGYSSTYLNFFQKWHKYEELCHQYDLLKDADIYETFVMATEKEEKIREAWWSEEKRYRQALKDFLHIKKSYEYGQKFPFGAI</sequence>
<feature type="region of interest" description="Disordered" evidence="1">
    <location>
        <begin position="354"/>
        <end position="377"/>
    </location>
</feature>
<dbReference type="OrthoDB" id="10250354at2759"/>
<dbReference type="InterPro" id="IPR001623">
    <property type="entry name" value="DnaJ_domain"/>
</dbReference>
<dbReference type="CDD" id="cd06257">
    <property type="entry name" value="DnaJ"/>
    <property type="match status" value="1"/>
</dbReference>
<organism evidence="3 4">
    <name type="scientific">Pneumocystis wakefieldiae</name>
    <dbReference type="NCBI Taxonomy" id="38082"/>
    <lineage>
        <taxon>Eukaryota</taxon>
        <taxon>Fungi</taxon>
        <taxon>Dikarya</taxon>
        <taxon>Ascomycota</taxon>
        <taxon>Taphrinomycotina</taxon>
        <taxon>Pneumocystomycetes</taxon>
        <taxon>Pneumocystaceae</taxon>
        <taxon>Pneumocystis</taxon>
    </lineage>
</organism>
<dbReference type="SMART" id="SM00271">
    <property type="entry name" value="DnaJ"/>
    <property type="match status" value="1"/>
</dbReference>
<feature type="region of interest" description="Disordered" evidence="1">
    <location>
        <begin position="391"/>
        <end position="431"/>
    </location>
</feature>
<dbReference type="InterPro" id="IPR018253">
    <property type="entry name" value="DnaJ_domain_CS"/>
</dbReference>
<gene>
    <name evidence="3" type="ORF">MERGE_002496</name>
</gene>
<dbReference type="PROSITE" id="PS50076">
    <property type="entry name" value="DNAJ_2"/>
    <property type="match status" value="1"/>
</dbReference>
<evidence type="ECO:0000313" key="4">
    <source>
        <dbReference type="Proteomes" id="UP000663699"/>
    </source>
</evidence>
<evidence type="ECO:0000256" key="1">
    <source>
        <dbReference type="SAM" id="MobiDB-lite"/>
    </source>
</evidence>
<dbReference type="Gene3D" id="1.10.287.110">
    <property type="entry name" value="DnaJ domain"/>
    <property type="match status" value="1"/>
</dbReference>
<dbReference type="GO" id="GO:0005737">
    <property type="term" value="C:cytoplasm"/>
    <property type="evidence" value="ECO:0007669"/>
    <property type="project" value="TreeGrafter"/>
</dbReference>
<dbReference type="PANTHER" id="PTHR44029">
    <property type="entry name" value="DNAJ HOMOLOG SUBFAMILY C MEMBER 21"/>
    <property type="match status" value="1"/>
</dbReference>
<keyword evidence="4" id="KW-1185">Reference proteome</keyword>
<feature type="region of interest" description="Disordered" evidence="1">
    <location>
        <begin position="108"/>
        <end position="140"/>
    </location>
</feature>
<reference evidence="3" key="1">
    <citation type="submission" date="2020-06" db="EMBL/GenBank/DDBJ databases">
        <title>Genomes of multiple members of Pneumocystis genus reveal paths to human pathogen Pneumocystis jirovecii.</title>
        <authorList>
            <person name="Cisse O.H."/>
            <person name="Ma L."/>
            <person name="Dekker J."/>
            <person name="Khil P."/>
            <person name="Jo J."/>
            <person name="Brenchley J."/>
            <person name="Blair R."/>
            <person name="Pahar B."/>
            <person name="Chabe M."/>
            <person name="Van Rompay K.A."/>
            <person name="Keesler R."/>
            <person name="Sukura A."/>
            <person name="Hirsch V."/>
            <person name="Kutty G."/>
            <person name="Liu Y."/>
            <person name="Peng L."/>
            <person name="Chen J."/>
            <person name="Song J."/>
            <person name="Weissenbacher-Lang C."/>
            <person name="Xu J."/>
            <person name="Upham N.S."/>
            <person name="Stajich J.E."/>
            <person name="Cuomo C.A."/>
            <person name="Cushion M.T."/>
            <person name="Kovacs J.A."/>
        </authorList>
    </citation>
    <scope>NUCLEOTIDE SEQUENCE</scope>
    <source>
        <strain evidence="3">2A</strain>
    </source>
</reference>
<proteinExistence type="predicted"/>
<feature type="domain" description="J" evidence="2">
    <location>
        <begin position="11"/>
        <end position="77"/>
    </location>
</feature>